<sequence length="128" mass="14474">MFLEAFLACRLPPSAFNHRNHLRVAWIHLQRFALDEAIERTCAGIARYATHLGVPDRYHRTMTEALIRLMARAGASDPSLSFEDFLARAPAFSGDCRTLIAAHYSPDLLACFDARYRFLAPDRLPLPS</sequence>
<comment type="caution">
    <text evidence="1">The sequence shown here is derived from an EMBL/GenBank/DDBJ whole genome shotgun (WGS) entry which is preliminary data.</text>
</comment>
<dbReference type="EMBL" id="JAQQDW010000021">
    <property type="protein sequence ID" value="MFM0104357.1"/>
    <property type="molecule type" value="Genomic_DNA"/>
</dbReference>
<organism evidence="1 2">
    <name type="scientific">Paraburkholderia rhynchosiae</name>
    <dbReference type="NCBI Taxonomy" id="487049"/>
    <lineage>
        <taxon>Bacteria</taxon>
        <taxon>Pseudomonadati</taxon>
        <taxon>Pseudomonadota</taxon>
        <taxon>Betaproteobacteria</taxon>
        <taxon>Burkholderiales</taxon>
        <taxon>Burkholderiaceae</taxon>
        <taxon>Paraburkholderia</taxon>
    </lineage>
</organism>
<gene>
    <name evidence="1" type="ORF">PQR01_12930</name>
</gene>
<proteinExistence type="predicted"/>
<evidence type="ECO:0000313" key="1">
    <source>
        <dbReference type="EMBL" id="MFM0104357.1"/>
    </source>
</evidence>
<protein>
    <submittedName>
        <fullName evidence="1">Uncharacterized protein</fullName>
    </submittedName>
</protein>
<reference evidence="1 2" key="1">
    <citation type="journal article" date="2024" name="Chem. Sci.">
        <title>Discovery of megapolipeptins by genome mining of a Burkholderiales bacteria collection.</title>
        <authorList>
            <person name="Paulo B.S."/>
            <person name="Recchia M.J.J."/>
            <person name="Lee S."/>
            <person name="Fergusson C.H."/>
            <person name="Romanowski S.B."/>
            <person name="Hernandez A."/>
            <person name="Krull N."/>
            <person name="Liu D.Y."/>
            <person name="Cavanagh H."/>
            <person name="Bos A."/>
            <person name="Gray C.A."/>
            <person name="Murphy B.T."/>
            <person name="Linington R.G."/>
            <person name="Eustaquio A.S."/>
        </authorList>
    </citation>
    <scope>NUCLEOTIDE SEQUENCE [LARGE SCALE GENOMIC DNA]</scope>
    <source>
        <strain evidence="1 2">RL18-126-BIB-B</strain>
    </source>
</reference>
<accession>A0ACC7NA50</accession>
<dbReference type="Proteomes" id="UP001629235">
    <property type="component" value="Unassembled WGS sequence"/>
</dbReference>
<keyword evidence="2" id="KW-1185">Reference proteome</keyword>
<evidence type="ECO:0000313" key="2">
    <source>
        <dbReference type="Proteomes" id="UP001629235"/>
    </source>
</evidence>
<name>A0ACC7NA50_9BURK</name>